<dbReference type="PANTHER" id="PTHR28139:SF1">
    <property type="entry name" value="UPF0768 PROTEIN YBL029C-A"/>
    <property type="match status" value="1"/>
</dbReference>
<organism evidence="2 3">
    <name type="scientific">Filobasidium floriforme</name>
    <dbReference type="NCBI Taxonomy" id="5210"/>
    <lineage>
        <taxon>Eukaryota</taxon>
        <taxon>Fungi</taxon>
        <taxon>Dikarya</taxon>
        <taxon>Basidiomycota</taxon>
        <taxon>Agaricomycotina</taxon>
        <taxon>Tremellomycetes</taxon>
        <taxon>Filobasidiales</taxon>
        <taxon>Filobasidiaceae</taxon>
        <taxon>Filobasidium</taxon>
    </lineage>
</organism>
<evidence type="ECO:0000256" key="1">
    <source>
        <dbReference type="SAM" id="MobiDB-lite"/>
    </source>
</evidence>
<feature type="compositionally biased region" description="Low complexity" evidence="1">
    <location>
        <begin position="62"/>
        <end position="79"/>
    </location>
</feature>
<evidence type="ECO:0000313" key="3">
    <source>
        <dbReference type="Proteomes" id="UP000812966"/>
    </source>
</evidence>
<keyword evidence="3" id="KW-1185">Reference proteome</keyword>
<dbReference type="EMBL" id="JABELV010000020">
    <property type="protein sequence ID" value="KAG7563142.1"/>
    <property type="molecule type" value="Genomic_DNA"/>
</dbReference>
<dbReference type="PANTHER" id="PTHR28139">
    <property type="entry name" value="UPF0768 PROTEIN YBL029C-A"/>
    <property type="match status" value="1"/>
</dbReference>
<proteinExistence type="predicted"/>
<feature type="compositionally biased region" description="Low complexity" evidence="1">
    <location>
        <begin position="91"/>
        <end position="100"/>
    </location>
</feature>
<sequence>MCPNCHNPSVVQAKSSDWFEFCFVPLFPYHRSHIWMCNICRFQQPQGNGWEPQRAPEGYQRPGQFQQPGAGYPPQQGMMMGPGGGHPQGGPPHQGYPMKH</sequence>
<dbReference type="Proteomes" id="UP000812966">
    <property type="component" value="Unassembled WGS sequence"/>
</dbReference>
<feature type="region of interest" description="Disordered" evidence="1">
    <location>
        <begin position="47"/>
        <end position="100"/>
    </location>
</feature>
<dbReference type="AlphaFoldDB" id="A0A8K0JQQ9"/>
<gene>
    <name evidence="2" type="ORF">FFLO_01450</name>
</gene>
<accession>A0A8K0JQQ9</accession>
<protein>
    <submittedName>
        <fullName evidence="2">Uncharacterized protein</fullName>
    </submittedName>
</protein>
<reference evidence="2" key="1">
    <citation type="submission" date="2020-04" db="EMBL/GenBank/DDBJ databases">
        <title>Analysis of mating type loci in Filobasidium floriforme.</title>
        <authorList>
            <person name="Nowrousian M."/>
        </authorList>
    </citation>
    <scope>NUCLEOTIDE SEQUENCE</scope>
    <source>
        <strain evidence="2">CBS 6242</strain>
    </source>
</reference>
<evidence type="ECO:0000313" key="2">
    <source>
        <dbReference type="EMBL" id="KAG7563142.1"/>
    </source>
</evidence>
<name>A0A8K0JQQ9_9TREE</name>
<comment type="caution">
    <text evidence="2">The sequence shown here is derived from an EMBL/GenBank/DDBJ whole genome shotgun (WGS) entry which is preliminary data.</text>
</comment>